<keyword evidence="2" id="KW-0812">Transmembrane</keyword>
<dbReference type="EnsemblPlants" id="LPERR12G15650.1">
    <property type="protein sequence ID" value="LPERR12G15650.1"/>
    <property type="gene ID" value="LPERR12G15650"/>
</dbReference>
<evidence type="ECO:0000256" key="1">
    <source>
        <dbReference type="ARBA" id="ARBA00004454"/>
    </source>
</evidence>
<dbReference type="Gramene" id="LPERR12G15650.1">
    <property type="protein sequence ID" value="LPERR12G15650.1"/>
    <property type="gene ID" value="LPERR12G15650"/>
</dbReference>
<dbReference type="InterPro" id="IPR023201">
    <property type="entry name" value="SecY_dom_sf"/>
</dbReference>
<protein>
    <submittedName>
        <fullName evidence="3">Uncharacterized protein</fullName>
    </submittedName>
</protein>
<feature type="transmembrane region" description="Helical" evidence="2">
    <location>
        <begin position="67"/>
        <end position="89"/>
    </location>
</feature>
<reference evidence="4" key="2">
    <citation type="submission" date="2013-12" db="EMBL/GenBank/DDBJ databases">
        <authorList>
            <person name="Yu Y."/>
            <person name="Lee S."/>
            <person name="de Baynast K."/>
            <person name="Wissotski M."/>
            <person name="Liu L."/>
            <person name="Talag J."/>
            <person name="Goicoechea J."/>
            <person name="Angelova A."/>
            <person name="Jetty R."/>
            <person name="Kudrna D."/>
            <person name="Golser W."/>
            <person name="Rivera L."/>
            <person name="Zhang J."/>
            <person name="Wing R."/>
        </authorList>
    </citation>
    <scope>NUCLEOTIDE SEQUENCE</scope>
</reference>
<sequence length="153" mass="15965">MPIILHAAAVAAFCAVSQKFNLLGTWITTSNGGDGVAVAYPVGGVACYVTPPETKTMMDYPGIVHELLMRLIHGVFVAASCTVMSMAWAKMSGTLSVKGSRRRVIGRDYVVAEETSRQIDRVIPAAAAVGVLAFYAGAIGAIGGAGFDEILDD</sequence>
<dbReference type="Proteomes" id="UP000032180">
    <property type="component" value="Chromosome 12"/>
</dbReference>
<keyword evidence="4" id="KW-1185">Reference proteome</keyword>
<name>A0A0D9Y1D1_9ORYZ</name>
<reference evidence="3 4" key="1">
    <citation type="submission" date="2012-08" db="EMBL/GenBank/DDBJ databases">
        <title>Oryza genome evolution.</title>
        <authorList>
            <person name="Wing R.A."/>
        </authorList>
    </citation>
    <scope>NUCLEOTIDE SEQUENCE</scope>
</reference>
<keyword evidence="2" id="KW-1133">Transmembrane helix</keyword>
<dbReference type="STRING" id="77586.A0A0D9Y1D1"/>
<dbReference type="InterPro" id="IPR002208">
    <property type="entry name" value="SecY/SEC61-alpha"/>
</dbReference>
<dbReference type="eggNOG" id="KOG1373">
    <property type="taxonomic scope" value="Eukaryota"/>
</dbReference>
<evidence type="ECO:0000313" key="3">
    <source>
        <dbReference type="EnsemblPlants" id="LPERR12G15650.1"/>
    </source>
</evidence>
<dbReference type="GO" id="GO:0015031">
    <property type="term" value="P:protein transport"/>
    <property type="evidence" value="ECO:0007669"/>
    <property type="project" value="InterPro"/>
</dbReference>
<dbReference type="AlphaFoldDB" id="A0A0D9Y1D1"/>
<dbReference type="Gene3D" id="1.10.3370.10">
    <property type="entry name" value="SecY subunit domain"/>
    <property type="match status" value="1"/>
</dbReference>
<organism evidence="3 4">
    <name type="scientific">Leersia perrieri</name>
    <dbReference type="NCBI Taxonomy" id="77586"/>
    <lineage>
        <taxon>Eukaryota</taxon>
        <taxon>Viridiplantae</taxon>
        <taxon>Streptophyta</taxon>
        <taxon>Embryophyta</taxon>
        <taxon>Tracheophyta</taxon>
        <taxon>Spermatophyta</taxon>
        <taxon>Magnoliopsida</taxon>
        <taxon>Liliopsida</taxon>
        <taxon>Poales</taxon>
        <taxon>Poaceae</taxon>
        <taxon>BOP clade</taxon>
        <taxon>Oryzoideae</taxon>
        <taxon>Oryzeae</taxon>
        <taxon>Oryzinae</taxon>
        <taxon>Leersia</taxon>
    </lineage>
</organism>
<dbReference type="PANTHER" id="PTHR10906">
    <property type="entry name" value="SECY/SEC61-ALPHA FAMILY MEMBER"/>
    <property type="match status" value="1"/>
</dbReference>
<reference evidence="3" key="3">
    <citation type="submission" date="2015-04" db="UniProtKB">
        <authorList>
            <consortium name="EnsemblPlants"/>
        </authorList>
    </citation>
    <scope>IDENTIFICATION</scope>
</reference>
<comment type="subcellular location">
    <subcellularLocation>
        <location evidence="1">Plastid</location>
        <location evidence="1">Chloroplast thylakoid membrane</location>
        <topology evidence="1">Multi-pass membrane protein</topology>
    </subcellularLocation>
</comment>
<evidence type="ECO:0000256" key="2">
    <source>
        <dbReference type="SAM" id="Phobius"/>
    </source>
</evidence>
<accession>A0A0D9Y1D1</accession>
<dbReference type="GO" id="GO:0009535">
    <property type="term" value="C:chloroplast thylakoid membrane"/>
    <property type="evidence" value="ECO:0007669"/>
    <property type="project" value="UniProtKB-SubCell"/>
</dbReference>
<evidence type="ECO:0000313" key="4">
    <source>
        <dbReference type="Proteomes" id="UP000032180"/>
    </source>
</evidence>
<proteinExistence type="predicted"/>
<feature type="transmembrane region" description="Helical" evidence="2">
    <location>
        <begin position="125"/>
        <end position="147"/>
    </location>
</feature>
<dbReference type="HOGENOM" id="CLU_1715890_0_0_1"/>
<keyword evidence="2" id="KW-0472">Membrane</keyword>